<feature type="domain" description="SH3" evidence="16">
    <location>
        <begin position="228"/>
        <end position="287"/>
    </location>
</feature>
<feature type="region of interest" description="Disordered" evidence="15">
    <location>
        <begin position="396"/>
        <end position="422"/>
    </location>
</feature>
<evidence type="ECO:0000256" key="13">
    <source>
        <dbReference type="PROSITE-ProRule" id="PRU00175"/>
    </source>
</evidence>
<dbReference type="SMART" id="SM00326">
    <property type="entry name" value="SH3"/>
    <property type="match status" value="4"/>
</dbReference>
<comment type="catalytic activity">
    <reaction evidence="1">
        <text>S-ubiquitinyl-[E2 ubiquitin-conjugating enzyme]-L-cysteine + [acceptor protein]-L-lysine = [E2 ubiquitin-conjugating enzyme]-L-cysteine + N(6)-ubiquitinyl-[acceptor protein]-L-lysine.</text>
        <dbReference type="EC" id="2.3.2.27"/>
    </reaction>
</comment>
<dbReference type="GO" id="GO:0061630">
    <property type="term" value="F:ubiquitin protein ligase activity"/>
    <property type="evidence" value="ECO:0007669"/>
    <property type="project" value="UniProtKB-EC"/>
</dbReference>
<dbReference type="InterPro" id="IPR035816">
    <property type="entry name" value="SH3RF1/SH3RF3_SH3_4"/>
</dbReference>
<dbReference type="InterPro" id="IPR001452">
    <property type="entry name" value="SH3_domain"/>
</dbReference>
<dbReference type="RefSeq" id="XP_022658905.1">
    <property type="nucleotide sequence ID" value="XM_022803170.1"/>
</dbReference>
<feature type="domain" description="RING-type" evidence="17">
    <location>
        <begin position="107"/>
        <end position="148"/>
    </location>
</feature>
<evidence type="ECO:0000313" key="18">
    <source>
        <dbReference type="EnsemblMetazoa" id="XP_022658905"/>
    </source>
</evidence>
<feature type="compositionally biased region" description="Low complexity" evidence="15">
    <location>
        <begin position="845"/>
        <end position="863"/>
    </location>
</feature>
<feature type="region of interest" description="Disordered" evidence="15">
    <location>
        <begin position="490"/>
        <end position="516"/>
    </location>
</feature>
<evidence type="ECO:0000256" key="14">
    <source>
        <dbReference type="PROSITE-ProRule" id="PRU00192"/>
    </source>
</evidence>
<dbReference type="GO" id="GO:0008270">
    <property type="term" value="F:zinc ion binding"/>
    <property type="evidence" value="ECO:0007669"/>
    <property type="project" value="UniProtKB-KW"/>
</dbReference>
<organism evidence="18 19">
    <name type="scientific">Varroa destructor</name>
    <name type="common">Honeybee mite</name>
    <dbReference type="NCBI Taxonomy" id="109461"/>
    <lineage>
        <taxon>Eukaryota</taxon>
        <taxon>Metazoa</taxon>
        <taxon>Ecdysozoa</taxon>
        <taxon>Arthropoda</taxon>
        <taxon>Chelicerata</taxon>
        <taxon>Arachnida</taxon>
        <taxon>Acari</taxon>
        <taxon>Parasitiformes</taxon>
        <taxon>Mesostigmata</taxon>
        <taxon>Gamasina</taxon>
        <taxon>Dermanyssoidea</taxon>
        <taxon>Varroidae</taxon>
        <taxon>Varroa</taxon>
    </lineage>
</organism>
<dbReference type="EnsemblMetazoa" id="XM_022803173">
    <property type="protein sequence ID" value="XP_022658908"/>
    <property type="gene ID" value="LOC111249376"/>
</dbReference>
<dbReference type="RefSeq" id="XP_022658910.1">
    <property type="nucleotide sequence ID" value="XM_022803175.1"/>
</dbReference>
<protein>
    <recommendedName>
        <fullName evidence="4">RING-type E3 ubiquitin transferase</fullName>
        <ecNumber evidence="4">2.3.2.27</ecNumber>
    </recommendedName>
</protein>
<keyword evidence="12" id="KW-0832">Ubl conjugation</keyword>
<keyword evidence="11" id="KW-0862">Zinc</keyword>
<dbReference type="InterPro" id="IPR001841">
    <property type="entry name" value="Znf_RING"/>
</dbReference>
<dbReference type="EnsemblMetazoa" id="XM_022803170">
    <property type="protein sequence ID" value="XP_022658905"/>
    <property type="gene ID" value="LOC111249376"/>
</dbReference>
<evidence type="ECO:0000256" key="8">
    <source>
        <dbReference type="ARBA" id="ARBA00022737"/>
    </source>
</evidence>
<dbReference type="AlphaFoldDB" id="A0A7M7MFY0"/>
<dbReference type="UniPathway" id="UPA00143"/>
<dbReference type="CDD" id="cd11787">
    <property type="entry name" value="SH3_SH3RF_2"/>
    <property type="match status" value="1"/>
</dbReference>
<dbReference type="EnsemblMetazoa" id="XM_022803171">
    <property type="protein sequence ID" value="XP_022658906"/>
    <property type="gene ID" value="LOC111249376"/>
</dbReference>
<dbReference type="PROSITE" id="PS00518">
    <property type="entry name" value="ZF_RING_1"/>
    <property type="match status" value="1"/>
</dbReference>
<dbReference type="GO" id="GO:0016567">
    <property type="term" value="P:protein ubiquitination"/>
    <property type="evidence" value="ECO:0007669"/>
    <property type="project" value="UniProtKB-UniPathway"/>
</dbReference>
<accession>A0A7M7MFY0</accession>
<dbReference type="EnsemblMetazoa" id="XM_022803175">
    <property type="protein sequence ID" value="XP_022658910"/>
    <property type="gene ID" value="LOC111249376"/>
</dbReference>
<keyword evidence="6" id="KW-0808">Transferase</keyword>
<evidence type="ECO:0000256" key="5">
    <source>
        <dbReference type="ARBA" id="ARBA00022443"/>
    </source>
</evidence>
<evidence type="ECO:0000256" key="2">
    <source>
        <dbReference type="ARBA" id="ARBA00004906"/>
    </source>
</evidence>
<evidence type="ECO:0000256" key="1">
    <source>
        <dbReference type="ARBA" id="ARBA00000900"/>
    </source>
</evidence>
<comment type="pathway">
    <text evidence="2">Protein modification; protein ubiquitination.</text>
</comment>
<dbReference type="RefSeq" id="XP_022658907.1">
    <property type="nucleotide sequence ID" value="XM_022803172.1"/>
</dbReference>
<dbReference type="CDD" id="cd16750">
    <property type="entry name" value="RING-HC_SH3RF3"/>
    <property type="match status" value="1"/>
</dbReference>
<dbReference type="Pfam" id="PF14604">
    <property type="entry name" value="SH3_9"/>
    <property type="match status" value="2"/>
</dbReference>
<evidence type="ECO:0000256" key="10">
    <source>
        <dbReference type="ARBA" id="ARBA00022786"/>
    </source>
</evidence>
<evidence type="ECO:0000256" key="12">
    <source>
        <dbReference type="ARBA" id="ARBA00022843"/>
    </source>
</evidence>
<dbReference type="PANTHER" id="PTHR14167">
    <property type="entry name" value="SH3 DOMAIN-CONTAINING"/>
    <property type="match status" value="1"/>
</dbReference>
<dbReference type="EnsemblMetazoa" id="XM_022803174">
    <property type="protein sequence ID" value="XP_022658909"/>
    <property type="gene ID" value="LOC111249376"/>
</dbReference>
<dbReference type="EnsemblMetazoa" id="XM_022803172">
    <property type="protein sequence ID" value="XP_022658907"/>
    <property type="gene ID" value="LOC111249376"/>
</dbReference>
<dbReference type="InterPro" id="IPR017907">
    <property type="entry name" value="Znf_RING_CS"/>
</dbReference>
<dbReference type="PRINTS" id="PR00452">
    <property type="entry name" value="SH3DOMAIN"/>
</dbReference>
<dbReference type="RefSeq" id="XP_022658906.1">
    <property type="nucleotide sequence ID" value="XM_022803171.1"/>
</dbReference>
<keyword evidence="8" id="KW-0677">Repeat</keyword>
<feature type="region of interest" description="Disordered" evidence="15">
    <location>
        <begin position="815"/>
        <end position="948"/>
    </location>
</feature>
<feature type="region of interest" description="Disordered" evidence="15">
    <location>
        <begin position="772"/>
        <end position="802"/>
    </location>
</feature>
<proteinExistence type="inferred from homology"/>
<dbReference type="RefSeq" id="XP_022658909.1">
    <property type="nucleotide sequence ID" value="XM_022803174.1"/>
</dbReference>
<keyword evidence="10" id="KW-0833">Ubl conjugation pathway</keyword>
<dbReference type="PANTHER" id="PTHR14167:SF51">
    <property type="entry name" value="RING-TYPE E3 UBIQUITIN TRANSFERASE"/>
    <property type="match status" value="1"/>
</dbReference>
<dbReference type="InterPro" id="IPR013083">
    <property type="entry name" value="Znf_RING/FYVE/PHD"/>
</dbReference>
<evidence type="ECO:0000256" key="11">
    <source>
        <dbReference type="ARBA" id="ARBA00022833"/>
    </source>
</evidence>
<keyword evidence="19" id="KW-1185">Reference proteome</keyword>
<dbReference type="EC" id="2.3.2.27" evidence="4"/>
<dbReference type="InParanoid" id="A0A7M7MFY0"/>
<dbReference type="RefSeq" id="XP_022658908.1">
    <property type="nucleotide sequence ID" value="XM_022803173.1"/>
</dbReference>
<dbReference type="SUPFAM" id="SSF50044">
    <property type="entry name" value="SH3-domain"/>
    <property type="match status" value="4"/>
</dbReference>
<feature type="domain" description="SH3" evidence="16">
    <location>
        <begin position="314"/>
        <end position="378"/>
    </location>
</feature>
<dbReference type="Pfam" id="PF13445">
    <property type="entry name" value="zf-RING_UBOX"/>
    <property type="match status" value="1"/>
</dbReference>
<dbReference type="OrthoDB" id="2163411at2759"/>
<feature type="compositionally biased region" description="Polar residues" evidence="15">
    <location>
        <begin position="935"/>
        <end position="946"/>
    </location>
</feature>
<dbReference type="OMA" id="ISSSWHG"/>
<dbReference type="FunFam" id="3.30.40.10:FF:000077">
    <property type="entry name" value="E3 ubiquitin-protein ligase SH3RF1 isoform X1"/>
    <property type="match status" value="1"/>
</dbReference>
<dbReference type="PROSITE" id="PS50002">
    <property type="entry name" value="SH3"/>
    <property type="match status" value="4"/>
</dbReference>
<dbReference type="CDD" id="cd11785">
    <property type="entry name" value="SH3_SH3RF_C"/>
    <property type="match status" value="1"/>
</dbReference>
<evidence type="ECO:0000256" key="3">
    <source>
        <dbReference type="ARBA" id="ARBA00008649"/>
    </source>
</evidence>
<dbReference type="CTD" id="36990"/>
<feature type="domain" description="SH3" evidence="16">
    <location>
        <begin position="960"/>
        <end position="1021"/>
    </location>
</feature>
<sequence length="1108" mass="116449">MSAFWEERQKNDYQLVEVVSGAQRLRALETLRYSVAAFRGPPSVGSAIPQFRVGCVESQRVSAAPTILQHQQQQLQYQPQRQQQHPQQQQQQPQPMDASFLNELLECSVCLEQLDSSSRVLPCQHTFCKRCLQEIVQSKGELRCPECRTLVETKVDELPVNIFLVRLLEGIKNKTPRKCQQSSGIGVPAQPVFSDQFLLGTGSLCSIGGPSLPLMGSGQTFYTQAAVHPICCAKAIYPYESSNVSDLSFQKGDLINLIKRIDVNWYQGELKGKVGFVPASYITVVTLGPFTTALTQGGGSGSIVGHNGQQVITPSQALAKALYDFQITDKSSEEKECLTFSRGEIIYVLRRVDENWAEGRIGDRQGIFPISFVEMNVAAKQLIKMITCSGPSRVAPAPPALSSSLSDQGGGAKTPSSQTPEGLLSDFSIVTENKRHSLSALNLTTALGQSLVTPTSSSAPGANCEHRHSMEMLSDRELRSPLAPLAPAMPKMCQSSSGGGGPPSVTPVTTHTTAQHGQNKLLEINATVRRHTRQSKEADLSSSSQTVKSTSMFYMALYNYKPQKDDELELKKGEVYMVSEKCQDGWFKGSALKSGAQGVFPGNYVQHAGKNGQQAQQVQQALQATPSTITAAGFAYQPVPTAGGPQQPSVTNVTAAAALAQGFSNLCVSSPMRPRSNPQLPLSALYNTMQRSSEWPLSTSSTFNGIPFDIAGTSALTCGTTSMGVNGGGGALGGGGSGMLKCGQGGGLQQGNQQYCQSMTNTPLKQGWSTTATTDVHCGSPPLQSSIGVGQTAQQQQQTPQSTVIAQHFSIVKRLTRRKSKSPPPALGLGGVSGLDDSPPVHVRSGSCPSSHSSHSSPAGPSGVTSRGGSETNFGSGNNALVPGPLHKKTASLDDALASPSQSPLTPLTPLGVAGVSPPPQQQQPGAGVAPDVPTSVSSQTSNGASTVGGNVGIGVGVGSASEQYRCIVPYPANSDYELELKVGDVVYVHKKREDGWCKGTLQRTGRTGLFPASFVKQTTTTAAAGVVASTEPVHTATADYAIAQGHVVPGIGVGGQAGSAGQLGGLSVNGFSGLCGLPPAPAMFQCGPVNAAISHIPPPTHILNPPQ</sequence>
<evidence type="ECO:0000313" key="19">
    <source>
        <dbReference type="Proteomes" id="UP000594260"/>
    </source>
</evidence>
<dbReference type="PROSITE" id="PS50089">
    <property type="entry name" value="ZF_RING_2"/>
    <property type="match status" value="1"/>
</dbReference>
<feature type="compositionally biased region" description="Low complexity" evidence="15">
    <location>
        <begin position="896"/>
        <end position="916"/>
    </location>
</feature>
<keyword evidence="5 14" id="KW-0728">SH3 domain</keyword>
<evidence type="ECO:0000256" key="9">
    <source>
        <dbReference type="ARBA" id="ARBA00022771"/>
    </source>
</evidence>
<dbReference type="PRINTS" id="PR00499">
    <property type="entry name" value="P67PHOX"/>
</dbReference>
<feature type="domain" description="SH3" evidence="16">
    <location>
        <begin position="549"/>
        <end position="610"/>
    </location>
</feature>
<evidence type="ECO:0000259" key="17">
    <source>
        <dbReference type="PROSITE" id="PS50089"/>
    </source>
</evidence>
<feature type="region of interest" description="Disordered" evidence="15">
    <location>
        <begin position="75"/>
        <end position="95"/>
    </location>
</feature>
<feature type="compositionally biased region" description="Low complexity" evidence="15">
    <location>
        <begin position="786"/>
        <end position="802"/>
    </location>
</feature>
<name>A0A7M7MFY0_VARDE</name>
<dbReference type="InterPro" id="IPR027370">
    <property type="entry name" value="Znf-RING_euk"/>
</dbReference>
<evidence type="ECO:0000256" key="6">
    <source>
        <dbReference type="ARBA" id="ARBA00022679"/>
    </source>
</evidence>
<keyword evidence="7" id="KW-0479">Metal-binding</keyword>
<dbReference type="Pfam" id="PF00018">
    <property type="entry name" value="SH3_1"/>
    <property type="match status" value="2"/>
</dbReference>
<reference evidence="18" key="1">
    <citation type="submission" date="2021-01" db="UniProtKB">
        <authorList>
            <consortium name="EnsemblMetazoa"/>
        </authorList>
    </citation>
    <scope>IDENTIFICATION</scope>
</reference>
<evidence type="ECO:0000256" key="15">
    <source>
        <dbReference type="SAM" id="MobiDB-lite"/>
    </source>
</evidence>
<dbReference type="InterPro" id="IPR028502">
    <property type="entry name" value="SH3RF3_RING-HC_Zfn"/>
</dbReference>
<dbReference type="GeneID" id="111249376"/>
<feature type="compositionally biased region" description="Polar residues" evidence="15">
    <location>
        <begin position="864"/>
        <end position="879"/>
    </location>
</feature>
<keyword evidence="9 13" id="KW-0863">Zinc-finger</keyword>
<dbReference type="FunCoup" id="A0A7M7MFY0">
    <property type="interactions" value="493"/>
</dbReference>
<dbReference type="Gene3D" id="2.30.30.40">
    <property type="entry name" value="SH3 Domains"/>
    <property type="match status" value="4"/>
</dbReference>
<dbReference type="SUPFAM" id="SSF57850">
    <property type="entry name" value="RING/U-box"/>
    <property type="match status" value="1"/>
</dbReference>
<dbReference type="Gene3D" id="3.30.40.10">
    <property type="entry name" value="Zinc/RING finger domain, C3HC4 (zinc finger)"/>
    <property type="match status" value="1"/>
</dbReference>
<dbReference type="CDD" id="cd11783">
    <property type="entry name" value="SH3_SH3RF_3"/>
    <property type="match status" value="1"/>
</dbReference>
<evidence type="ECO:0000256" key="4">
    <source>
        <dbReference type="ARBA" id="ARBA00012483"/>
    </source>
</evidence>
<comment type="similarity">
    <text evidence="3">Belongs to the SH3RF family.</text>
</comment>
<evidence type="ECO:0000259" key="16">
    <source>
        <dbReference type="PROSITE" id="PS50002"/>
    </source>
</evidence>
<evidence type="ECO:0000256" key="7">
    <source>
        <dbReference type="ARBA" id="ARBA00022723"/>
    </source>
</evidence>
<dbReference type="KEGG" id="vde:111249376"/>
<dbReference type="Proteomes" id="UP000594260">
    <property type="component" value="Unplaced"/>
</dbReference>
<dbReference type="InterPro" id="IPR050384">
    <property type="entry name" value="Endophilin_SH3RF"/>
</dbReference>
<dbReference type="InterPro" id="IPR036028">
    <property type="entry name" value="SH3-like_dom_sf"/>
</dbReference>
<dbReference type="SMART" id="SM00184">
    <property type="entry name" value="RING"/>
    <property type="match status" value="1"/>
</dbReference>